<keyword evidence="2 6" id="KW-1003">Cell membrane</keyword>
<dbReference type="InterPro" id="IPR015414">
    <property type="entry name" value="TMEM64"/>
</dbReference>
<comment type="similarity">
    <text evidence="6">Belongs to the TVP38/TMEM64 family.</text>
</comment>
<keyword evidence="9" id="KW-1185">Reference proteome</keyword>
<name>A0ABV9KIN4_9RHOB</name>
<protein>
    <recommendedName>
        <fullName evidence="6">TVP38/TMEM64 family membrane protein</fullName>
    </recommendedName>
</protein>
<reference evidence="9" key="1">
    <citation type="journal article" date="2019" name="Int. J. Syst. Evol. Microbiol.">
        <title>The Global Catalogue of Microorganisms (GCM) 10K type strain sequencing project: providing services to taxonomists for standard genome sequencing and annotation.</title>
        <authorList>
            <consortium name="The Broad Institute Genomics Platform"/>
            <consortium name="The Broad Institute Genome Sequencing Center for Infectious Disease"/>
            <person name="Wu L."/>
            <person name="Ma J."/>
        </authorList>
    </citation>
    <scope>NUCLEOTIDE SEQUENCE [LARGE SCALE GENOMIC DNA]</scope>
    <source>
        <strain evidence="9">CGMCC 4.7283</strain>
    </source>
</reference>
<dbReference type="EMBL" id="JBHSGI010000024">
    <property type="protein sequence ID" value="MFC4669818.1"/>
    <property type="molecule type" value="Genomic_DNA"/>
</dbReference>
<evidence type="ECO:0000313" key="8">
    <source>
        <dbReference type="EMBL" id="MFC4669818.1"/>
    </source>
</evidence>
<organism evidence="8 9">
    <name type="scientific">Seohaeicola nanhaiensis</name>
    <dbReference type="NCBI Taxonomy" id="1387282"/>
    <lineage>
        <taxon>Bacteria</taxon>
        <taxon>Pseudomonadati</taxon>
        <taxon>Pseudomonadota</taxon>
        <taxon>Alphaproteobacteria</taxon>
        <taxon>Rhodobacterales</taxon>
        <taxon>Roseobacteraceae</taxon>
        <taxon>Seohaeicola</taxon>
    </lineage>
</organism>
<feature type="transmembrane region" description="Helical" evidence="6">
    <location>
        <begin position="88"/>
        <end position="114"/>
    </location>
</feature>
<dbReference type="Proteomes" id="UP001595973">
    <property type="component" value="Unassembled WGS sequence"/>
</dbReference>
<feature type="transmembrane region" description="Helical" evidence="6">
    <location>
        <begin position="17"/>
        <end position="37"/>
    </location>
</feature>
<accession>A0ABV9KIN4</accession>
<evidence type="ECO:0000313" key="9">
    <source>
        <dbReference type="Proteomes" id="UP001595973"/>
    </source>
</evidence>
<dbReference type="RefSeq" id="WP_380718231.1">
    <property type="nucleotide sequence ID" value="NZ_JBHSGI010000024.1"/>
</dbReference>
<evidence type="ECO:0000259" key="7">
    <source>
        <dbReference type="Pfam" id="PF09335"/>
    </source>
</evidence>
<keyword evidence="5 6" id="KW-0472">Membrane</keyword>
<evidence type="ECO:0000256" key="1">
    <source>
        <dbReference type="ARBA" id="ARBA00004651"/>
    </source>
</evidence>
<keyword evidence="4 6" id="KW-1133">Transmembrane helix</keyword>
<evidence type="ECO:0000256" key="6">
    <source>
        <dbReference type="RuleBase" id="RU366058"/>
    </source>
</evidence>
<comment type="subcellular location">
    <subcellularLocation>
        <location evidence="1 6">Cell membrane</location>
        <topology evidence="1 6">Multi-pass membrane protein</topology>
    </subcellularLocation>
</comment>
<feature type="transmembrane region" description="Helical" evidence="6">
    <location>
        <begin position="147"/>
        <end position="169"/>
    </location>
</feature>
<dbReference type="Pfam" id="PF09335">
    <property type="entry name" value="VTT_dom"/>
    <property type="match status" value="1"/>
</dbReference>
<feature type="domain" description="VTT" evidence="7">
    <location>
        <begin position="77"/>
        <end position="195"/>
    </location>
</feature>
<dbReference type="InterPro" id="IPR032816">
    <property type="entry name" value="VTT_dom"/>
</dbReference>
<feature type="transmembrane region" description="Helical" evidence="6">
    <location>
        <begin position="57"/>
        <end position="76"/>
    </location>
</feature>
<gene>
    <name evidence="8" type="ORF">ACFO5X_14735</name>
</gene>
<keyword evidence="3 6" id="KW-0812">Transmembrane</keyword>
<sequence>MRDTEPSEQTGGWMRHVPLAVILLVALVGFVTLREFISFETLRENREELLAFRESHLAGMALAFVAAYVAIVAFSLPGAAVASVTGGFLFGLALGAALNILAATIGAAAIFLAARLGLGAALSARLDATEGRIARIRDGLRESQVSVLLLLRLVPAVPFFVANLLPALVGVRFGTFLWTTAVGIVPGAIVFTSIGVGLGEVFDRGETPDLSLLWTPQVIAPILGLCALAALPLVLRAFRAGKED</sequence>
<evidence type="ECO:0000256" key="4">
    <source>
        <dbReference type="ARBA" id="ARBA00022989"/>
    </source>
</evidence>
<evidence type="ECO:0000256" key="5">
    <source>
        <dbReference type="ARBA" id="ARBA00023136"/>
    </source>
</evidence>
<feature type="transmembrane region" description="Helical" evidence="6">
    <location>
        <begin position="176"/>
        <end position="198"/>
    </location>
</feature>
<evidence type="ECO:0000256" key="2">
    <source>
        <dbReference type="ARBA" id="ARBA00022475"/>
    </source>
</evidence>
<comment type="caution">
    <text evidence="8">The sequence shown here is derived from an EMBL/GenBank/DDBJ whole genome shotgun (WGS) entry which is preliminary data.</text>
</comment>
<dbReference type="PANTHER" id="PTHR12677:SF59">
    <property type="entry name" value="GOLGI APPARATUS MEMBRANE PROTEIN TVP38-RELATED"/>
    <property type="match status" value="1"/>
</dbReference>
<evidence type="ECO:0000256" key="3">
    <source>
        <dbReference type="ARBA" id="ARBA00022692"/>
    </source>
</evidence>
<feature type="transmembrane region" description="Helical" evidence="6">
    <location>
        <begin position="218"/>
        <end position="238"/>
    </location>
</feature>
<proteinExistence type="inferred from homology"/>
<dbReference type="PANTHER" id="PTHR12677">
    <property type="entry name" value="GOLGI APPARATUS MEMBRANE PROTEIN TVP38-RELATED"/>
    <property type="match status" value="1"/>
</dbReference>